<comment type="caution">
    <text evidence="2">The sequence shown here is derived from an EMBL/GenBank/DDBJ whole genome shotgun (WGS) entry which is preliminary data.</text>
</comment>
<name>A0A1G1Y0K1_9BACT</name>
<evidence type="ECO:0000313" key="3">
    <source>
        <dbReference type="Proteomes" id="UP000178930"/>
    </source>
</evidence>
<evidence type="ECO:0000256" key="1">
    <source>
        <dbReference type="SAM" id="Phobius"/>
    </source>
</evidence>
<keyword evidence="1" id="KW-1133">Transmembrane helix</keyword>
<proteinExistence type="predicted"/>
<gene>
    <name evidence="2" type="ORF">A2729_00640</name>
</gene>
<dbReference type="STRING" id="1797532.A2729_00640"/>
<reference evidence="2 3" key="1">
    <citation type="journal article" date="2016" name="Nat. Commun.">
        <title>Thousands of microbial genomes shed light on interconnected biogeochemical processes in an aquifer system.</title>
        <authorList>
            <person name="Anantharaman K."/>
            <person name="Brown C.T."/>
            <person name="Hug L.A."/>
            <person name="Sharon I."/>
            <person name="Castelle C.J."/>
            <person name="Probst A.J."/>
            <person name="Thomas B.C."/>
            <person name="Singh A."/>
            <person name="Wilkins M.J."/>
            <person name="Karaoz U."/>
            <person name="Brodie E.L."/>
            <person name="Williams K.H."/>
            <person name="Hubbard S.S."/>
            <person name="Banfield J.F."/>
        </authorList>
    </citation>
    <scope>NUCLEOTIDE SEQUENCE [LARGE SCALE GENOMIC DNA]</scope>
</reference>
<organism evidence="2 3">
    <name type="scientific">Candidatus Buchananbacteria bacterium RIFCSPHIGHO2_01_FULL_39_14</name>
    <dbReference type="NCBI Taxonomy" id="1797532"/>
    <lineage>
        <taxon>Bacteria</taxon>
        <taxon>Candidatus Buchananiibacteriota</taxon>
    </lineage>
</organism>
<sequence length="89" mass="10125">MKGYNQSIIVFGVALAWWLAVPIVTAIIIGNFFDQQFNIKPWGLVFAISFAFLVSNAGIIRQGLKLMKRLEQEDALKKDLMKKDNHESK</sequence>
<dbReference type="EMBL" id="MHIB01000003">
    <property type="protein sequence ID" value="OGY45330.1"/>
    <property type="molecule type" value="Genomic_DNA"/>
</dbReference>
<keyword evidence="1" id="KW-0472">Membrane</keyword>
<evidence type="ECO:0008006" key="4">
    <source>
        <dbReference type="Google" id="ProtNLM"/>
    </source>
</evidence>
<accession>A0A1G1Y0K1</accession>
<protein>
    <recommendedName>
        <fullName evidence="4">AtpZ/AtpI family protein</fullName>
    </recommendedName>
</protein>
<feature type="transmembrane region" description="Helical" evidence="1">
    <location>
        <begin position="7"/>
        <end position="33"/>
    </location>
</feature>
<feature type="transmembrane region" description="Helical" evidence="1">
    <location>
        <begin position="39"/>
        <end position="60"/>
    </location>
</feature>
<keyword evidence="1" id="KW-0812">Transmembrane</keyword>
<dbReference type="AlphaFoldDB" id="A0A1G1Y0K1"/>
<evidence type="ECO:0000313" key="2">
    <source>
        <dbReference type="EMBL" id="OGY45330.1"/>
    </source>
</evidence>
<dbReference type="Proteomes" id="UP000178930">
    <property type="component" value="Unassembled WGS sequence"/>
</dbReference>